<sequence length="693" mass="79792">MYRVNEVLKLEGVLYRVLKIVGDQLVWIPVEERSVFPSVELLTSIEQLVLDEKIVRTDDPYAFLQMEAPEPGSKAIEIRDQNFRVLKPLIEEPLFYVPKVRAKVLNAILNTENISKPYLYRIARQFWQRGQIPNALLPDYRNSGAKGKRRIAKDKKLGRPRVHSEGIGALIDESTEKLFRIVIDKYLLKENQVAFPFVHRQLKRLYDQYFPNTPESEKPTKWQLQHFYNREYGFTEKIIKKTSDLIYKKDVRPLTGTATMHALGPGSRFEIDATIADIYLVSDVDRTQPVGRPILYIVVDVFSRFVVGWYIGFQNPSYVAAIQSLYLAMTDKRNLIKSLGIECQELDWPTPGLPEAVLADRGEMLGHQIEGLEASFLVRIENTPPYRGDAKGIVERSFKALQAEFKPFAPGVVTGTTVKKRGGNDYRLDGKLTVSEFKEIIISSIIMHNFVDEVQRYDRSEDMPIDLPSVPVHLWNWGLQNRTGRLRKADGESLRIALLPREQATTSEKGICLFSLYYSSQEVIAAGWMHRTKYSNRPEKVTVAYDPNVVDEVYLLFKPNSREYWTCRLSNISREYRGRSFWEVWAMQDAKKKLSQKDKLEADRIRAQHEDRVLNIIKSAEKEAPVATSTKSERLANIGKARARELEIEREGNRPTRPKHSKSADVISLPNRSDENADYPLYLDELFDDEGDD</sequence>
<accession>G0A4U9</accession>
<dbReference type="RefSeq" id="WP_013821053.1">
    <property type="nucleotide sequence ID" value="NC_015572.1"/>
</dbReference>
<dbReference type="GO" id="GO:0015074">
    <property type="term" value="P:DNA integration"/>
    <property type="evidence" value="ECO:0007669"/>
    <property type="project" value="InterPro"/>
</dbReference>
<dbReference type="InterPro" id="IPR012337">
    <property type="entry name" value="RNaseH-like_sf"/>
</dbReference>
<keyword evidence="4" id="KW-1185">Reference proteome</keyword>
<dbReference type="GO" id="GO:0003676">
    <property type="term" value="F:nucleic acid binding"/>
    <property type="evidence" value="ECO:0007669"/>
    <property type="project" value="InterPro"/>
</dbReference>
<name>G0A4U9_METMM</name>
<dbReference type="OrthoDB" id="501284at2"/>
<dbReference type="HOGENOM" id="CLU_019011_1_1_6"/>
<evidence type="ECO:0000256" key="1">
    <source>
        <dbReference type="SAM" id="MobiDB-lite"/>
    </source>
</evidence>
<protein>
    <submittedName>
        <fullName evidence="3">Integrase catalytic region</fullName>
    </submittedName>
</protein>
<organism evidence="3 4">
    <name type="scientific">Methylomonas methanica (strain DSM 25384 / MC09)</name>
    <dbReference type="NCBI Taxonomy" id="857087"/>
    <lineage>
        <taxon>Bacteria</taxon>
        <taxon>Pseudomonadati</taxon>
        <taxon>Pseudomonadota</taxon>
        <taxon>Gammaproteobacteria</taxon>
        <taxon>Methylococcales</taxon>
        <taxon>Methylococcaceae</taxon>
        <taxon>Methylomonas</taxon>
    </lineage>
</organism>
<dbReference type="AlphaFoldDB" id="G0A4U9"/>
<dbReference type="InterPro" id="IPR015378">
    <property type="entry name" value="Transposase-like_Mu_C"/>
</dbReference>
<evidence type="ECO:0000313" key="4">
    <source>
        <dbReference type="Proteomes" id="UP000008888"/>
    </source>
</evidence>
<dbReference type="Proteomes" id="UP000008888">
    <property type="component" value="Chromosome"/>
</dbReference>
<dbReference type="KEGG" id="mmt:Metme_4500"/>
<dbReference type="SUPFAM" id="SSF53098">
    <property type="entry name" value="Ribonuclease H-like"/>
    <property type="match status" value="1"/>
</dbReference>
<dbReference type="InterPro" id="IPR001584">
    <property type="entry name" value="Integrase_cat-core"/>
</dbReference>
<proteinExistence type="predicted"/>
<evidence type="ECO:0000313" key="3">
    <source>
        <dbReference type="EMBL" id="AEG02840.1"/>
    </source>
</evidence>
<dbReference type="InterPro" id="IPR036397">
    <property type="entry name" value="RNaseH_sf"/>
</dbReference>
<reference evidence="3 4" key="1">
    <citation type="journal article" date="2011" name="J. Bacteriol.">
        <title>Complete Genome Sequence of the Aerobic Marine Methanotroph Methylomonas methanica MC09.</title>
        <authorList>
            <person name="Boden R."/>
            <person name="Cunliffe M."/>
            <person name="Scanlan J."/>
            <person name="Moussard H."/>
            <person name="Kits K.D."/>
            <person name="Klotz M.G."/>
            <person name="Jetten M.S."/>
            <person name="Vuilleumier S."/>
            <person name="Han J."/>
            <person name="Peters L."/>
            <person name="Mikhailova N."/>
            <person name="Teshima H."/>
            <person name="Tapia R."/>
            <person name="Kyrpides N."/>
            <person name="Ivanova N."/>
            <person name="Pagani I."/>
            <person name="Cheng J.F."/>
            <person name="Goodwin L."/>
            <person name="Han C."/>
            <person name="Hauser L."/>
            <person name="Land M.L."/>
            <person name="Lapidus A."/>
            <person name="Lucas S."/>
            <person name="Pitluck S."/>
            <person name="Woyke T."/>
            <person name="Stein L."/>
            <person name="Murrell J.C."/>
        </authorList>
    </citation>
    <scope>NUCLEOTIDE SEQUENCE [LARGE SCALE GENOMIC DNA]</scope>
    <source>
        <strain evidence="3 4">MC09</strain>
    </source>
</reference>
<dbReference type="Gene3D" id="3.30.420.10">
    <property type="entry name" value="Ribonuclease H-like superfamily/Ribonuclease H"/>
    <property type="match status" value="1"/>
</dbReference>
<reference evidence="4" key="3">
    <citation type="submission" date="2011-05" db="EMBL/GenBank/DDBJ databases">
        <title>Complete sequence of Methylomonas methanica MC09.</title>
        <authorList>
            <consortium name="US DOE Joint Genome Institute"/>
            <person name="Lucas S."/>
            <person name="Han J."/>
            <person name="Lapidus A."/>
            <person name="Cheng J.-F."/>
            <person name="Goodwin L."/>
            <person name="Pitluck S."/>
            <person name="Peters L."/>
            <person name="Mikhailova N."/>
            <person name="Teshima H."/>
            <person name="Han C."/>
            <person name="Tapia R."/>
            <person name="Land M."/>
            <person name="Hauser L."/>
            <person name="Kyrpides N."/>
            <person name="Ivanova N."/>
            <person name="Pagani I."/>
            <person name="Stein L."/>
            <person name="Woyke T."/>
        </authorList>
    </citation>
    <scope>NUCLEOTIDE SEQUENCE [LARGE SCALE GENOMIC DNA]</scope>
    <source>
        <strain evidence="4">MC09</strain>
    </source>
</reference>
<reference key="2">
    <citation type="submission" date="2011-05" db="EMBL/GenBank/DDBJ databases">
        <title>Complete genome sequence of the aerobic marine methanotroph Methylomonas methanica MC09.</title>
        <authorList>
            <person name="Boden R."/>
            <person name="Cunliffe M."/>
            <person name="Scanlan J."/>
            <person name="Moussard H."/>
            <person name="Kits K.D."/>
            <person name="Klotz M."/>
            <person name="Jetten M."/>
            <person name="Vuilleumier S."/>
            <person name="Han J."/>
            <person name="Peters L."/>
            <person name="Mikhailova N."/>
            <person name="Teshima H."/>
            <person name="Tapia R."/>
            <person name="Kyrpides N."/>
            <person name="Ivanova N."/>
            <person name="Pagani I."/>
            <person name="Cheng J.-F."/>
            <person name="Goodwin L."/>
            <person name="Han C."/>
            <person name="Hauser L."/>
            <person name="Land M."/>
            <person name="Lapidus A."/>
            <person name="Lucas S."/>
            <person name="Pitluck S."/>
            <person name="Woyke T."/>
            <person name="Stein L.Y."/>
            <person name="Murrell C."/>
        </authorList>
    </citation>
    <scope>NUCLEOTIDE SEQUENCE</scope>
    <source>
        <strain>MC09</strain>
    </source>
</reference>
<feature type="region of interest" description="Disordered" evidence="1">
    <location>
        <begin position="646"/>
        <end position="676"/>
    </location>
</feature>
<dbReference type="PROSITE" id="PS50994">
    <property type="entry name" value="INTEGRASE"/>
    <property type="match status" value="1"/>
</dbReference>
<gene>
    <name evidence="3" type="ordered locus">Metme_4500</name>
</gene>
<dbReference type="STRING" id="857087.Metme_4500"/>
<dbReference type="EMBL" id="CP002738">
    <property type="protein sequence ID" value="AEG02840.1"/>
    <property type="molecule type" value="Genomic_DNA"/>
</dbReference>
<feature type="domain" description="Integrase catalytic" evidence="2">
    <location>
        <begin position="261"/>
        <end position="472"/>
    </location>
</feature>
<evidence type="ECO:0000259" key="2">
    <source>
        <dbReference type="PROSITE" id="PS50994"/>
    </source>
</evidence>
<dbReference type="eggNOG" id="COG2801">
    <property type="taxonomic scope" value="Bacteria"/>
</dbReference>
<dbReference type="Pfam" id="PF09299">
    <property type="entry name" value="Mu-transpos_C"/>
    <property type="match status" value="1"/>
</dbReference>